<protein>
    <recommendedName>
        <fullName evidence="10">Sodium:proton antiporter</fullName>
    </recommendedName>
</protein>
<proteinExistence type="inferred from homology"/>
<evidence type="ECO:0000256" key="6">
    <source>
        <dbReference type="ARBA" id="ARBA00023136"/>
    </source>
</evidence>
<evidence type="ECO:0000256" key="2">
    <source>
        <dbReference type="ARBA" id="ARBA00006228"/>
    </source>
</evidence>
<dbReference type="GO" id="GO:0005886">
    <property type="term" value="C:plasma membrane"/>
    <property type="evidence" value="ECO:0007669"/>
    <property type="project" value="UniProtKB-SubCell"/>
</dbReference>
<evidence type="ECO:0000256" key="7">
    <source>
        <dbReference type="SAM" id="Phobius"/>
    </source>
</evidence>
<dbReference type="GO" id="GO:0008324">
    <property type="term" value="F:monoatomic cation transmembrane transporter activity"/>
    <property type="evidence" value="ECO:0007669"/>
    <property type="project" value="InterPro"/>
</dbReference>
<dbReference type="RefSeq" id="WP_034614034.1">
    <property type="nucleotide sequence ID" value="NZ_JSUM01000006.1"/>
</dbReference>
<evidence type="ECO:0000256" key="5">
    <source>
        <dbReference type="ARBA" id="ARBA00022989"/>
    </source>
</evidence>
<sequence>MLIKKISAALQLVVQFFWLMVKSGFATLFLIIKLQLKRKQSLRDRYVSFEIPNSSETGLAVLGCLISLTPGTTLLNIDTIRRKMLLHILDSDQTDEVIQEIRQKFIPHIVILFGNT</sequence>
<evidence type="ECO:0000313" key="8">
    <source>
        <dbReference type="EMBL" id="KGQ70649.1"/>
    </source>
</evidence>
<keyword evidence="6 7" id="KW-0472">Membrane</keyword>
<dbReference type="InterPro" id="IPR002758">
    <property type="entry name" value="Cation_antiport_E"/>
</dbReference>
<dbReference type="Proteomes" id="UP000030380">
    <property type="component" value="Unassembled WGS sequence"/>
</dbReference>
<evidence type="ECO:0000313" key="9">
    <source>
        <dbReference type="Proteomes" id="UP000030380"/>
    </source>
</evidence>
<keyword evidence="3" id="KW-1003">Cell membrane</keyword>
<comment type="subcellular location">
    <subcellularLocation>
        <location evidence="1">Cell membrane</location>
        <topology evidence="1">Multi-pass membrane protein</topology>
    </subcellularLocation>
</comment>
<gene>
    <name evidence="8" type="ORF">OA57_04565</name>
</gene>
<accession>A0A0A3BAT5</accession>
<evidence type="ECO:0008006" key="10">
    <source>
        <dbReference type="Google" id="ProtNLM"/>
    </source>
</evidence>
<dbReference type="PANTHER" id="PTHR34584">
    <property type="entry name" value="NA(+)/H(+) ANTIPORTER SUBUNIT E1"/>
    <property type="match status" value="1"/>
</dbReference>
<dbReference type="EMBL" id="JSUM01000006">
    <property type="protein sequence ID" value="KGQ70649.1"/>
    <property type="molecule type" value="Genomic_DNA"/>
</dbReference>
<dbReference type="PANTHER" id="PTHR34584:SF1">
    <property type="entry name" value="NA(+)_H(+) ANTIPORTER SUBUNIT E1"/>
    <property type="match status" value="1"/>
</dbReference>
<comment type="caution">
    <text evidence="8">The sequence shown here is derived from an EMBL/GenBank/DDBJ whole genome shotgun (WGS) entry which is preliminary data.</text>
</comment>
<keyword evidence="4 7" id="KW-0812">Transmembrane</keyword>
<dbReference type="Pfam" id="PF01899">
    <property type="entry name" value="MNHE"/>
    <property type="match status" value="1"/>
</dbReference>
<dbReference type="AlphaFoldDB" id="A0A0A3BAT5"/>
<reference evidence="8 9" key="1">
    <citation type="submission" date="2014-11" db="EMBL/GenBank/DDBJ databases">
        <title>Draft genome sequence of Chelonobacter oris 1662T, associated with respiratory disease in Hermann's Tortoises.</title>
        <authorList>
            <person name="Kudirkiene E."/>
            <person name="Hansen M.J."/>
            <person name="Bojesen A.M."/>
        </authorList>
    </citation>
    <scope>NUCLEOTIDE SEQUENCE [LARGE SCALE GENOMIC DNA]</scope>
    <source>
        <strain evidence="8 9">1662</strain>
    </source>
</reference>
<feature type="transmembrane region" description="Helical" evidence="7">
    <location>
        <begin position="12"/>
        <end position="32"/>
    </location>
</feature>
<keyword evidence="9" id="KW-1185">Reference proteome</keyword>
<dbReference type="OrthoDB" id="9807187at2"/>
<evidence type="ECO:0000256" key="3">
    <source>
        <dbReference type="ARBA" id="ARBA00022475"/>
    </source>
</evidence>
<evidence type="ECO:0000256" key="1">
    <source>
        <dbReference type="ARBA" id="ARBA00004651"/>
    </source>
</evidence>
<keyword evidence="5 7" id="KW-1133">Transmembrane helix</keyword>
<comment type="similarity">
    <text evidence="2">Belongs to the CPA3 antiporters (TC 2.A.63) subunit E family.</text>
</comment>
<evidence type="ECO:0000256" key="4">
    <source>
        <dbReference type="ARBA" id="ARBA00022692"/>
    </source>
</evidence>
<organism evidence="8 9">
    <name type="scientific">Chelonobacter oris</name>
    <dbReference type="NCBI Taxonomy" id="505317"/>
    <lineage>
        <taxon>Bacteria</taxon>
        <taxon>Pseudomonadati</taxon>
        <taxon>Pseudomonadota</taxon>
        <taxon>Gammaproteobacteria</taxon>
        <taxon>Pasteurellales</taxon>
        <taxon>Pasteurellaceae</taxon>
        <taxon>Chelonobacter</taxon>
    </lineage>
</organism>
<name>A0A0A3BAT5_9PAST</name>
<dbReference type="STRING" id="505317.OA57_04565"/>